<accession>A0AA97PKG7</accession>
<feature type="compositionally biased region" description="Polar residues" evidence="1">
    <location>
        <begin position="9"/>
        <end position="19"/>
    </location>
</feature>
<dbReference type="EMBL" id="JH793087">
    <property type="protein sequence ID" value="ELQ37864.1"/>
    <property type="molecule type" value="Genomic_DNA"/>
</dbReference>
<dbReference type="Proteomes" id="UP000011086">
    <property type="component" value="Unassembled WGS sequence"/>
</dbReference>
<gene>
    <name evidence="2" type="ORF">OOU_Y34scaffold00567g11</name>
</gene>
<evidence type="ECO:0000313" key="2">
    <source>
        <dbReference type="EMBL" id="ELQ37864.1"/>
    </source>
</evidence>
<protein>
    <submittedName>
        <fullName evidence="2">Uncharacterized protein</fullName>
    </submittedName>
</protein>
<sequence length="93" mass="10467">MAWRLLLSTHAQSNTTQAQRQEEEGWDPEPQPPGGRFKVGRGLLLWPSEALGIGSESPGRCQVRPVVIPKPHMKDAARELRYSMRARSARVSY</sequence>
<evidence type="ECO:0000256" key="1">
    <source>
        <dbReference type="SAM" id="MobiDB-lite"/>
    </source>
</evidence>
<reference evidence="2" key="1">
    <citation type="journal article" date="2012" name="PLoS Genet.">
        <title>Comparative analysis of the genomes of two field isolates of the rice blast fungus Magnaporthe oryzae.</title>
        <authorList>
            <person name="Xue M."/>
            <person name="Yang J."/>
            <person name="Li Z."/>
            <person name="Hu S."/>
            <person name="Yao N."/>
            <person name="Dean R.A."/>
            <person name="Zhao W."/>
            <person name="Shen M."/>
            <person name="Zhang H."/>
            <person name="Li C."/>
            <person name="Liu L."/>
            <person name="Cao L."/>
            <person name="Xu X."/>
            <person name="Xing Y."/>
            <person name="Hsiang T."/>
            <person name="Zhang Z."/>
            <person name="Xu J.R."/>
            <person name="Peng Y.L."/>
        </authorList>
    </citation>
    <scope>NUCLEOTIDE SEQUENCE</scope>
    <source>
        <strain evidence="2">Y34</strain>
    </source>
</reference>
<name>A0AA97PKG7_PYRO3</name>
<dbReference type="AlphaFoldDB" id="A0AA97PKG7"/>
<proteinExistence type="predicted"/>
<feature type="region of interest" description="Disordered" evidence="1">
    <location>
        <begin position="1"/>
        <end position="34"/>
    </location>
</feature>
<organism evidence="2">
    <name type="scientific">Pyricularia oryzae (strain Y34)</name>
    <name type="common">Rice blast fungus</name>
    <name type="synonym">Magnaporthe oryzae</name>
    <dbReference type="NCBI Taxonomy" id="1143189"/>
    <lineage>
        <taxon>Eukaryota</taxon>
        <taxon>Fungi</taxon>
        <taxon>Dikarya</taxon>
        <taxon>Ascomycota</taxon>
        <taxon>Pezizomycotina</taxon>
        <taxon>Sordariomycetes</taxon>
        <taxon>Sordariomycetidae</taxon>
        <taxon>Magnaporthales</taxon>
        <taxon>Pyriculariaceae</taxon>
        <taxon>Pyricularia</taxon>
    </lineage>
</organism>